<feature type="domain" description="Auxiliary Activity family 9 catalytic" evidence="8">
    <location>
        <begin position="18"/>
        <end position="215"/>
    </location>
</feature>
<feature type="chain" id="PRO_5043013146" description="AA9 family lytic polysaccharide monooxygenase" evidence="7">
    <location>
        <begin position="18"/>
        <end position="340"/>
    </location>
</feature>
<keyword evidence="3 5" id="KW-0964">Secreted</keyword>
<dbReference type="InterPro" id="IPR005103">
    <property type="entry name" value="AA9_LPMO"/>
</dbReference>
<gene>
    <name evidence="9" type="ORF">GRF29_164g1289479</name>
</gene>
<comment type="subcellular location">
    <subcellularLocation>
        <location evidence="2 5">Secreted</location>
    </subcellularLocation>
</comment>
<feature type="region of interest" description="Disordered" evidence="6">
    <location>
        <begin position="270"/>
        <end position="300"/>
    </location>
</feature>
<evidence type="ECO:0000256" key="2">
    <source>
        <dbReference type="ARBA" id="ARBA00004613"/>
    </source>
</evidence>
<protein>
    <recommendedName>
        <fullName evidence="5">AA9 family lytic polysaccharide monooxygenase</fullName>
        <ecNumber evidence="5">1.14.99.56</ecNumber>
    </recommendedName>
    <alternativeName>
        <fullName evidence="5">Endo-beta-1,4-glucanase</fullName>
    </alternativeName>
    <alternativeName>
        <fullName evidence="5">Glycosyl hydrolase 61 family protein</fullName>
    </alternativeName>
</protein>
<dbReference type="GO" id="GO:0030248">
    <property type="term" value="F:cellulose binding"/>
    <property type="evidence" value="ECO:0007669"/>
    <property type="project" value="UniProtKB-UniRule"/>
</dbReference>
<keyword evidence="10" id="KW-1185">Reference proteome</keyword>
<dbReference type="GO" id="GO:0008810">
    <property type="term" value="F:cellulase activity"/>
    <property type="evidence" value="ECO:0007669"/>
    <property type="project" value="UniProtKB-UniRule"/>
</dbReference>
<dbReference type="AlphaFoldDB" id="A0AAN6RE68"/>
<dbReference type="InterPro" id="IPR049892">
    <property type="entry name" value="AA9"/>
</dbReference>
<keyword evidence="5" id="KW-0136">Cellulose degradation</keyword>
<comment type="domain">
    <text evidence="5">Has a modular structure: an endo-beta-1,4-glucanase catalytic module at the N-terminus, a linker rich in serines and threonines, and a C-terminal carbohydrate-binding module (CBM).</text>
</comment>
<comment type="function">
    <text evidence="5">Lytic polysaccharide monooxygenase (LMPO) that depolymerizes crystalline and amorphous polysaccharides via the oxidation of scissile alpha- or beta-(1-4)-glycosidic bonds, yielding C1 and/or C4 oxidation products. Catalysis by LPMOs requires the reduction of the active-site copper from Cu(II) to Cu(I) by a reducing agent and H(2)O(2) or O(2) as a cosubstrate.</text>
</comment>
<comment type="caution">
    <text evidence="9">The sequence shown here is derived from an EMBL/GenBank/DDBJ whole genome shotgun (WGS) entry which is preliminary data.</text>
</comment>
<keyword evidence="4 5" id="KW-1015">Disulfide bond</keyword>
<dbReference type="Proteomes" id="UP001280581">
    <property type="component" value="Unassembled WGS sequence"/>
</dbReference>
<evidence type="ECO:0000256" key="3">
    <source>
        <dbReference type="ARBA" id="ARBA00022525"/>
    </source>
</evidence>
<dbReference type="PANTHER" id="PTHR33353:SF1">
    <property type="entry name" value="ENDO-BETA-1,4-GLUCANASE D"/>
    <property type="match status" value="1"/>
</dbReference>
<evidence type="ECO:0000259" key="8">
    <source>
        <dbReference type="Pfam" id="PF03443"/>
    </source>
</evidence>
<evidence type="ECO:0000313" key="10">
    <source>
        <dbReference type="Proteomes" id="UP001280581"/>
    </source>
</evidence>
<evidence type="ECO:0000256" key="5">
    <source>
        <dbReference type="RuleBase" id="RU368122"/>
    </source>
</evidence>
<dbReference type="EC" id="1.14.99.56" evidence="5"/>
<dbReference type="Pfam" id="PF03443">
    <property type="entry name" value="AA9"/>
    <property type="match status" value="1"/>
</dbReference>
<dbReference type="EMBL" id="WVTA01000015">
    <property type="protein sequence ID" value="KAK3201980.1"/>
    <property type="molecule type" value="Genomic_DNA"/>
</dbReference>
<accession>A0AAN6RE68</accession>
<dbReference type="CDD" id="cd21175">
    <property type="entry name" value="LPMO_AA9"/>
    <property type="match status" value="1"/>
</dbReference>
<evidence type="ECO:0000256" key="4">
    <source>
        <dbReference type="ARBA" id="ARBA00023157"/>
    </source>
</evidence>
<organism evidence="9 10">
    <name type="scientific">Pseudopithomyces chartarum</name>
    <dbReference type="NCBI Taxonomy" id="1892770"/>
    <lineage>
        <taxon>Eukaryota</taxon>
        <taxon>Fungi</taxon>
        <taxon>Dikarya</taxon>
        <taxon>Ascomycota</taxon>
        <taxon>Pezizomycotina</taxon>
        <taxon>Dothideomycetes</taxon>
        <taxon>Pleosporomycetidae</taxon>
        <taxon>Pleosporales</taxon>
        <taxon>Massarineae</taxon>
        <taxon>Didymosphaeriaceae</taxon>
        <taxon>Pseudopithomyces</taxon>
    </lineage>
</organism>
<evidence type="ECO:0000313" key="9">
    <source>
        <dbReference type="EMBL" id="KAK3201980.1"/>
    </source>
</evidence>
<feature type="compositionally biased region" description="Low complexity" evidence="6">
    <location>
        <begin position="270"/>
        <end position="293"/>
    </location>
</feature>
<evidence type="ECO:0000256" key="7">
    <source>
        <dbReference type="SAM" id="SignalP"/>
    </source>
</evidence>
<dbReference type="Gene3D" id="2.70.50.70">
    <property type="match status" value="1"/>
</dbReference>
<reference evidence="9 10" key="1">
    <citation type="submission" date="2021-02" db="EMBL/GenBank/DDBJ databases">
        <title>Genome assembly of Pseudopithomyces chartarum.</title>
        <authorList>
            <person name="Jauregui R."/>
            <person name="Singh J."/>
            <person name="Voisey C."/>
        </authorList>
    </citation>
    <scope>NUCLEOTIDE SEQUENCE [LARGE SCALE GENOMIC DNA]</scope>
    <source>
        <strain evidence="9 10">AGR01</strain>
    </source>
</reference>
<comment type="cofactor">
    <cofactor evidence="1">
        <name>Cu(2+)</name>
        <dbReference type="ChEBI" id="CHEBI:29036"/>
    </cofactor>
</comment>
<sequence>MFSKTIIASTLVAAVSAHQNFHQFWVNGESPGKDVGIRMPPSNSPVTDVTSEDITCNVNGQKGVAVTVDAKEGDTIKVQWDQSGHPGPITHMLFGPVDSAKDATGVGKWFKIDELNSEGGKWANEIMAADDMTHEFKLPTGLPSGEYLLRSEMLALHSSQTVDGAQFYMGCAQLKITGTGTGSCGPTIELPGAYKADDANIYIPNFYNGFDLTNYTAPGGPVASCGAGSGSAPAPAPVASKPASSAAASASSVSTSFVLASPTATAAAAESSAPAATETAAPTESAAQPAPTSGSGSGSKLPETFTITEFIAWLEQNTSSAAAKRFARALGRRAHAREFA</sequence>
<evidence type="ECO:0000256" key="1">
    <source>
        <dbReference type="ARBA" id="ARBA00001973"/>
    </source>
</evidence>
<comment type="catalytic activity">
    <reaction evidence="5">
        <text>[(1-&gt;4)-beta-D-glucosyl]n+m + reduced acceptor + O2 = 4-dehydro-beta-D-glucosyl-[(1-&gt;4)-beta-D-glucosyl]n-1 + [(1-&gt;4)-beta-D-glucosyl]m + acceptor + H2O.</text>
        <dbReference type="EC" id="1.14.99.56"/>
    </reaction>
</comment>
<keyword evidence="5" id="KW-0119">Carbohydrate metabolism</keyword>
<keyword evidence="7" id="KW-0732">Signal</keyword>
<evidence type="ECO:0000256" key="6">
    <source>
        <dbReference type="SAM" id="MobiDB-lite"/>
    </source>
</evidence>
<feature type="signal peptide" evidence="7">
    <location>
        <begin position="1"/>
        <end position="17"/>
    </location>
</feature>
<dbReference type="PANTHER" id="PTHR33353">
    <property type="entry name" value="PUTATIVE (AFU_ORTHOLOGUE AFUA_1G12560)-RELATED"/>
    <property type="match status" value="1"/>
</dbReference>
<dbReference type="GO" id="GO:0030245">
    <property type="term" value="P:cellulose catabolic process"/>
    <property type="evidence" value="ECO:0007669"/>
    <property type="project" value="UniProtKB-UniRule"/>
</dbReference>
<dbReference type="GO" id="GO:0005576">
    <property type="term" value="C:extracellular region"/>
    <property type="evidence" value="ECO:0007669"/>
    <property type="project" value="UniProtKB-SubCell"/>
</dbReference>
<name>A0AAN6RE68_9PLEO</name>
<proteinExistence type="predicted"/>
<keyword evidence="5" id="KW-0624">Polysaccharide degradation</keyword>